<dbReference type="EMBL" id="SJPF01000001">
    <property type="protein sequence ID" value="TWT38390.1"/>
    <property type="molecule type" value="Genomic_DNA"/>
</dbReference>
<name>A0A5C5VKB2_9BACT</name>
<sequence>MFENAPVRKMTSGDLTIEGFSRAAVQSYWRVPEMKLLLDLGLQPWDFMGTPTALVTHTHLDHVAALPVYVSRRRMMKMDPPTIYLPESAIGGVQQMLNSFQRLDRGRMPCELIGVNPGDEIELSRELVVTPVATKHTVTSVGYIVWQRRRKLKPEYAELPGDKIRDIRLSGVEVTDEYRVPKLAYLGDSRPEALDDCPAFYEAETLILEMTFLAPDHRREKIHKMGHTHLDDIVARRDQFKNKTIIAGHFSVRYNDRQIKNYVEEKLPDLLDGRLQLWL</sequence>
<dbReference type="Pfam" id="PF12706">
    <property type="entry name" value="Lactamase_B_2"/>
    <property type="match status" value="1"/>
</dbReference>
<dbReference type="PANTHER" id="PTHR46504">
    <property type="entry name" value="TRNASE Z TRZ1"/>
    <property type="match status" value="1"/>
</dbReference>
<dbReference type="InterPro" id="IPR001279">
    <property type="entry name" value="Metallo-B-lactamas"/>
</dbReference>
<keyword evidence="3" id="KW-1185">Reference proteome</keyword>
<dbReference type="SUPFAM" id="SSF56281">
    <property type="entry name" value="Metallo-hydrolase/oxidoreductase"/>
    <property type="match status" value="1"/>
</dbReference>
<evidence type="ECO:0000313" key="3">
    <source>
        <dbReference type="Proteomes" id="UP000318878"/>
    </source>
</evidence>
<dbReference type="InterPro" id="IPR036866">
    <property type="entry name" value="RibonucZ/Hydroxyglut_hydro"/>
</dbReference>
<dbReference type="PANTHER" id="PTHR46504:SF2">
    <property type="entry name" value="TRNASE Z TRZ1"/>
    <property type="match status" value="1"/>
</dbReference>
<dbReference type="Proteomes" id="UP000318878">
    <property type="component" value="Unassembled WGS sequence"/>
</dbReference>
<dbReference type="AlphaFoldDB" id="A0A5C5VKB2"/>
<organism evidence="2 3">
    <name type="scientific">Blastopirellula retiformator</name>
    <dbReference type="NCBI Taxonomy" id="2527970"/>
    <lineage>
        <taxon>Bacteria</taxon>
        <taxon>Pseudomonadati</taxon>
        <taxon>Planctomycetota</taxon>
        <taxon>Planctomycetia</taxon>
        <taxon>Pirellulales</taxon>
        <taxon>Pirellulaceae</taxon>
        <taxon>Blastopirellula</taxon>
    </lineage>
</organism>
<protein>
    <submittedName>
        <fullName evidence="2">Ribonuclease Z</fullName>
    </submittedName>
</protein>
<evidence type="ECO:0000259" key="1">
    <source>
        <dbReference type="Pfam" id="PF12706"/>
    </source>
</evidence>
<dbReference type="Gene3D" id="3.60.15.10">
    <property type="entry name" value="Ribonuclease Z/Hydroxyacylglutathione hydrolase-like"/>
    <property type="match status" value="1"/>
</dbReference>
<feature type="domain" description="Metallo-beta-lactamase" evidence="1">
    <location>
        <begin position="53"/>
        <end position="250"/>
    </location>
</feature>
<dbReference type="OrthoDB" id="9800940at2"/>
<evidence type="ECO:0000313" key="2">
    <source>
        <dbReference type="EMBL" id="TWT38390.1"/>
    </source>
</evidence>
<gene>
    <name evidence="2" type="ORF">Enr8_00820</name>
</gene>
<accession>A0A5C5VKB2</accession>
<proteinExistence type="predicted"/>
<comment type="caution">
    <text evidence="2">The sequence shown here is derived from an EMBL/GenBank/DDBJ whole genome shotgun (WGS) entry which is preliminary data.</text>
</comment>
<reference evidence="2 3" key="1">
    <citation type="submission" date="2019-02" db="EMBL/GenBank/DDBJ databases">
        <title>Deep-cultivation of Planctomycetes and their phenomic and genomic characterization uncovers novel biology.</title>
        <authorList>
            <person name="Wiegand S."/>
            <person name="Jogler M."/>
            <person name="Boedeker C."/>
            <person name="Pinto D."/>
            <person name="Vollmers J."/>
            <person name="Rivas-Marin E."/>
            <person name="Kohn T."/>
            <person name="Peeters S.H."/>
            <person name="Heuer A."/>
            <person name="Rast P."/>
            <person name="Oberbeckmann S."/>
            <person name="Bunk B."/>
            <person name="Jeske O."/>
            <person name="Meyerdierks A."/>
            <person name="Storesund J.E."/>
            <person name="Kallscheuer N."/>
            <person name="Luecker S."/>
            <person name="Lage O.M."/>
            <person name="Pohl T."/>
            <person name="Merkel B.J."/>
            <person name="Hornburger P."/>
            <person name="Mueller R.-W."/>
            <person name="Bruemmer F."/>
            <person name="Labrenz M."/>
            <person name="Spormann A.M."/>
            <person name="Op Den Camp H."/>
            <person name="Overmann J."/>
            <person name="Amann R."/>
            <person name="Jetten M.S.M."/>
            <person name="Mascher T."/>
            <person name="Medema M.H."/>
            <person name="Devos D.P."/>
            <person name="Kaster A.-K."/>
            <person name="Ovreas L."/>
            <person name="Rohde M."/>
            <person name="Galperin M.Y."/>
            <person name="Jogler C."/>
        </authorList>
    </citation>
    <scope>NUCLEOTIDE SEQUENCE [LARGE SCALE GENOMIC DNA]</scope>
    <source>
        <strain evidence="2 3">Enr8</strain>
    </source>
</reference>
<dbReference type="RefSeq" id="WP_146428651.1">
    <property type="nucleotide sequence ID" value="NZ_SJPF01000001.1"/>
</dbReference>